<reference evidence="3" key="1">
    <citation type="journal article" date="2019" name="Int. J. Syst. Evol. Microbiol.">
        <title>The Global Catalogue of Microorganisms (GCM) 10K type strain sequencing project: providing services to taxonomists for standard genome sequencing and annotation.</title>
        <authorList>
            <consortium name="The Broad Institute Genomics Platform"/>
            <consortium name="The Broad Institute Genome Sequencing Center for Infectious Disease"/>
            <person name="Wu L."/>
            <person name="Ma J."/>
        </authorList>
    </citation>
    <scope>NUCLEOTIDE SEQUENCE [LARGE SCALE GENOMIC DNA]</scope>
    <source>
        <strain evidence="3">CGMCC 1.12478</strain>
    </source>
</reference>
<accession>A0ABQ1LL17</accession>
<evidence type="ECO:0000256" key="1">
    <source>
        <dbReference type="ARBA" id="ARBA00009981"/>
    </source>
</evidence>
<dbReference type="Proteomes" id="UP000645462">
    <property type="component" value="Unassembled WGS sequence"/>
</dbReference>
<name>A0ABQ1LL17_9RHOB</name>
<dbReference type="SUPFAM" id="SSF143120">
    <property type="entry name" value="YefM-like"/>
    <property type="match status" value="1"/>
</dbReference>
<dbReference type="EMBL" id="BMFC01000030">
    <property type="protein sequence ID" value="GGC23771.1"/>
    <property type="molecule type" value="Genomic_DNA"/>
</dbReference>
<proteinExistence type="inferred from homology"/>
<sequence length="82" mass="9075">MPQRIYADRTASVTELKRDPMGTLAAAEGHAIAILNRNRAAFYCVPVAAYEAMLDRLEDAELNAVADERRDMAEVPVDRNAL</sequence>
<comment type="caution">
    <text evidence="2">The sequence shown here is derived from an EMBL/GenBank/DDBJ whole genome shotgun (WGS) entry which is preliminary data.</text>
</comment>
<evidence type="ECO:0000313" key="2">
    <source>
        <dbReference type="EMBL" id="GGC23771.1"/>
    </source>
</evidence>
<dbReference type="InterPro" id="IPR036165">
    <property type="entry name" value="YefM-like_sf"/>
</dbReference>
<comment type="similarity">
    <text evidence="1">Belongs to the phD/YefM antitoxin family.</text>
</comment>
<dbReference type="RefSeq" id="WP_188484387.1">
    <property type="nucleotide sequence ID" value="NZ_BMFC01000030.1"/>
</dbReference>
<evidence type="ECO:0000313" key="3">
    <source>
        <dbReference type="Proteomes" id="UP000645462"/>
    </source>
</evidence>
<keyword evidence="3" id="KW-1185">Reference proteome</keyword>
<organism evidence="2 3">
    <name type="scientific">Marivita lacus</name>
    <dbReference type="NCBI Taxonomy" id="1323742"/>
    <lineage>
        <taxon>Bacteria</taxon>
        <taxon>Pseudomonadati</taxon>
        <taxon>Pseudomonadota</taxon>
        <taxon>Alphaproteobacteria</taxon>
        <taxon>Rhodobacterales</taxon>
        <taxon>Roseobacteraceae</taxon>
        <taxon>Marivita</taxon>
    </lineage>
</organism>
<protein>
    <submittedName>
        <fullName evidence="2">Antitoxin</fullName>
    </submittedName>
</protein>
<gene>
    <name evidence="2" type="ORF">GCM10011363_45400</name>
</gene>